<dbReference type="EMBL" id="JAJATZ010000002">
    <property type="protein sequence ID" value="MCB5198353.1"/>
    <property type="molecule type" value="Genomic_DNA"/>
</dbReference>
<proteinExistence type="predicted"/>
<comment type="caution">
    <text evidence="1">The sequence shown here is derived from an EMBL/GenBank/DDBJ whole genome shotgun (WGS) entry which is preliminary data.</text>
</comment>
<evidence type="ECO:0000313" key="1">
    <source>
        <dbReference type="EMBL" id="MCB5198353.1"/>
    </source>
</evidence>
<evidence type="ECO:0000313" key="2">
    <source>
        <dbReference type="Proteomes" id="UP001138961"/>
    </source>
</evidence>
<dbReference type="InterPro" id="IPR011066">
    <property type="entry name" value="MscS_channel_C_sf"/>
</dbReference>
<keyword evidence="2" id="KW-1185">Reference proteome</keyword>
<dbReference type="RefSeq" id="WP_226747312.1">
    <property type="nucleotide sequence ID" value="NZ_JAJATZ010000002.1"/>
</dbReference>
<dbReference type="SUPFAM" id="SSF82689">
    <property type="entry name" value="Mechanosensitive channel protein MscS (YggB), C-terminal domain"/>
    <property type="match status" value="1"/>
</dbReference>
<sequence length="82" mass="9347">MIADPAPETIPVTQDDSANTIRLRWWNKSSKVDRIRIRGDVIQETCIALDKASIGLPYPTQVHLFHDKTEASDGMRSRQREV</sequence>
<name>A0ABS8BRK6_9RHOB</name>
<protein>
    <submittedName>
        <fullName evidence="1">Uncharacterized protein</fullName>
    </submittedName>
</protein>
<accession>A0ABS8BRK6</accession>
<gene>
    <name evidence="1" type="ORF">LGQ03_03795</name>
</gene>
<organism evidence="1 2">
    <name type="scientific">Loktanella gaetbuli</name>
    <dbReference type="NCBI Taxonomy" id="2881335"/>
    <lineage>
        <taxon>Bacteria</taxon>
        <taxon>Pseudomonadati</taxon>
        <taxon>Pseudomonadota</taxon>
        <taxon>Alphaproteobacteria</taxon>
        <taxon>Rhodobacterales</taxon>
        <taxon>Roseobacteraceae</taxon>
        <taxon>Loktanella</taxon>
    </lineage>
</organism>
<reference evidence="1" key="1">
    <citation type="submission" date="2021-10" db="EMBL/GenBank/DDBJ databases">
        <title>Loktanella gaetbuli sp. nov., isolated from a tidal flat.</title>
        <authorList>
            <person name="Park S."/>
            <person name="Yoon J.-H."/>
        </authorList>
    </citation>
    <scope>NUCLEOTIDE SEQUENCE</scope>
    <source>
        <strain evidence="1">TSTF-M6</strain>
    </source>
</reference>
<dbReference type="Proteomes" id="UP001138961">
    <property type="component" value="Unassembled WGS sequence"/>
</dbReference>